<evidence type="ECO:0000313" key="2">
    <source>
        <dbReference type="Proteomes" id="UP000031668"/>
    </source>
</evidence>
<gene>
    <name evidence="1" type="ORF">RF11_07681</name>
</gene>
<accession>A0A0C2MJM5</accession>
<comment type="caution">
    <text evidence="1">The sequence shown here is derived from an EMBL/GenBank/DDBJ whole genome shotgun (WGS) entry which is preliminary data.</text>
</comment>
<protein>
    <submittedName>
        <fullName evidence="1">Uncharacterized protein</fullName>
    </submittedName>
</protein>
<organism evidence="1 2">
    <name type="scientific">Thelohanellus kitauei</name>
    <name type="common">Myxosporean</name>
    <dbReference type="NCBI Taxonomy" id="669202"/>
    <lineage>
        <taxon>Eukaryota</taxon>
        <taxon>Metazoa</taxon>
        <taxon>Cnidaria</taxon>
        <taxon>Myxozoa</taxon>
        <taxon>Myxosporea</taxon>
        <taxon>Bivalvulida</taxon>
        <taxon>Platysporina</taxon>
        <taxon>Myxobolidae</taxon>
        <taxon>Thelohanellus</taxon>
    </lineage>
</organism>
<sequence>MDLARIWDGIDVELAQASWNQKHFFDLRNDKHPQFYAGQSVYKRIPTTSRISPHWERGWTIVHVKDKVAEIKQTNGKRSTVSIDRIKPESKGEVIKHIVDGKWKPPDSERHLEIEVWEPVEVRSHQEEEPLDQSKRPKRLNVKLPFKYRDAYIDLPNHPGRNVIDEYVAEIGRATATDID</sequence>
<reference evidence="1 2" key="1">
    <citation type="journal article" date="2014" name="Genome Biol. Evol.">
        <title>The genome of the myxosporean Thelohanellus kitauei shows adaptations to nutrient acquisition within its fish host.</title>
        <authorList>
            <person name="Yang Y."/>
            <person name="Xiong J."/>
            <person name="Zhou Z."/>
            <person name="Huo F."/>
            <person name="Miao W."/>
            <person name="Ran C."/>
            <person name="Liu Y."/>
            <person name="Zhang J."/>
            <person name="Feng J."/>
            <person name="Wang M."/>
            <person name="Wang M."/>
            <person name="Wang L."/>
            <person name="Yao B."/>
        </authorList>
    </citation>
    <scope>NUCLEOTIDE SEQUENCE [LARGE SCALE GENOMIC DNA]</scope>
    <source>
        <strain evidence="1">Wuqing</strain>
    </source>
</reference>
<dbReference type="EMBL" id="JWZT01003221">
    <property type="protein sequence ID" value="KII67371.1"/>
    <property type="molecule type" value="Genomic_DNA"/>
</dbReference>
<keyword evidence="2" id="KW-1185">Reference proteome</keyword>
<proteinExistence type="predicted"/>
<dbReference type="Proteomes" id="UP000031668">
    <property type="component" value="Unassembled WGS sequence"/>
</dbReference>
<evidence type="ECO:0000313" key="1">
    <source>
        <dbReference type="EMBL" id="KII67371.1"/>
    </source>
</evidence>
<name>A0A0C2MJM5_THEKT</name>
<dbReference type="AlphaFoldDB" id="A0A0C2MJM5"/>